<reference evidence="2 3" key="1">
    <citation type="submission" date="2013-12" db="EMBL/GenBank/DDBJ databases">
        <title>Draft genome of the parsitic nematode Ancylostoma duodenale.</title>
        <authorList>
            <person name="Mitreva M."/>
        </authorList>
    </citation>
    <scope>NUCLEOTIDE SEQUENCE [LARGE SCALE GENOMIC DNA]</scope>
    <source>
        <strain evidence="2 3">Zhejiang</strain>
    </source>
</reference>
<evidence type="ECO:0000313" key="2">
    <source>
        <dbReference type="EMBL" id="KIH63389.1"/>
    </source>
</evidence>
<name>A0A0C2GWH4_9BILA</name>
<protein>
    <submittedName>
        <fullName evidence="2">Uncharacterized protein</fullName>
    </submittedName>
</protein>
<accession>A0A0C2GWH4</accession>
<dbReference type="Proteomes" id="UP000054047">
    <property type="component" value="Unassembled WGS sequence"/>
</dbReference>
<keyword evidence="3" id="KW-1185">Reference proteome</keyword>
<evidence type="ECO:0000313" key="3">
    <source>
        <dbReference type="Proteomes" id="UP000054047"/>
    </source>
</evidence>
<dbReference type="EMBL" id="KN728690">
    <property type="protein sequence ID" value="KIH63389.1"/>
    <property type="molecule type" value="Genomic_DNA"/>
</dbReference>
<gene>
    <name evidence="2" type="ORF">ANCDUO_06308</name>
</gene>
<evidence type="ECO:0000256" key="1">
    <source>
        <dbReference type="SAM" id="MobiDB-lite"/>
    </source>
</evidence>
<feature type="region of interest" description="Disordered" evidence="1">
    <location>
        <begin position="1"/>
        <end position="32"/>
    </location>
</feature>
<organism evidence="2 3">
    <name type="scientific">Ancylostoma duodenale</name>
    <dbReference type="NCBI Taxonomy" id="51022"/>
    <lineage>
        <taxon>Eukaryota</taxon>
        <taxon>Metazoa</taxon>
        <taxon>Ecdysozoa</taxon>
        <taxon>Nematoda</taxon>
        <taxon>Chromadorea</taxon>
        <taxon>Rhabditida</taxon>
        <taxon>Rhabditina</taxon>
        <taxon>Rhabditomorpha</taxon>
        <taxon>Strongyloidea</taxon>
        <taxon>Ancylostomatidae</taxon>
        <taxon>Ancylostomatinae</taxon>
        <taxon>Ancylostoma</taxon>
    </lineage>
</organism>
<dbReference type="AlphaFoldDB" id="A0A0C2GWH4"/>
<sequence>MSDAEKDACPRFTKNSDTFIGPSSVPSRIEEIRENRRLNRTDTSYEPKPGIFIVLTRRHMPSILLTL</sequence>
<proteinExistence type="predicted"/>